<dbReference type="RefSeq" id="WP_207117740.1">
    <property type="nucleotide sequence ID" value="NZ_JAFLEQ010000003.1"/>
</dbReference>
<dbReference type="Proteomes" id="UP000664332">
    <property type="component" value="Unassembled WGS sequence"/>
</dbReference>
<dbReference type="NCBIfam" id="NF002546">
    <property type="entry name" value="PRK02101.2-4"/>
    <property type="match status" value="1"/>
</dbReference>
<keyword evidence="2" id="KW-1185">Reference proteome</keyword>
<organism evidence="1 2">
    <name type="scientific">Corynebacterium mendelii</name>
    <dbReference type="NCBI Taxonomy" id="2765362"/>
    <lineage>
        <taxon>Bacteria</taxon>
        <taxon>Bacillati</taxon>
        <taxon>Actinomycetota</taxon>
        <taxon>Actinomycetes</taxon>
        <taxon>Mycobacteriales</taxon>
        <taxon>Corynebacteriaceae</taxon>
        <taxon>Corynebacterium</taxon>
    </lineage>
</organism>
<dbReference type="GO" id="GO:0033194">
    <property type="term" value="P:response to hydroperoxide"/>
    <property type="evidence" value="ECO:0007669"/>
    <property type="project" value="TreeGrafter"/>
</dbReference>
<gene>
    <name evidence="1" type="primary">yaaA</name>
    <name evidence="1" type="ORF">JZY06_01240</name>
</gene>
<accession>A0A939E021</accession>
<evidence type="ECO:0000313" key="1">
    <source>
        <dbReference type="EMBL" id="MBN9643261.1"/>
    </source>
</evidence>
<comment type="caution">
    <text evidence="1">The sequence shown here is derived from an EMBL/GenBank/DDBJ whole genome shotgun (WGS) entry which is preliminary data.</text>
</comment>
<reference evidence="1" key="1">
    <citation type="submission" date="2021-03" db="EMBL/GenBank/DDBJ databases">
        <authorList>
            <person name="Sun Q."/>
        </authorList>
    </citation>
    <scope>NUCLEOTIDE SEQUENCE</scope>
    <source>
        <strain evidence="1">CCM 8862</strain>
    </source>
</reference>
<sequence length="249" mass="26352">MLIVLPPSETKAAGGSGAPIDWQSLSFPELNPTRKSILADLLALEPSAMQQALKLSDKMTAEVEANHNIPDAPTCPAIERYTGVLYDALDAASLTDTARARLAVGSALFGVVRAGDMIPRYRLSGGSKIPGAGYPTPPTMKARWATTLTAVIDRLVAEEGPVVDMRSGAYRNLGPATGAIDVRVESVQPDGSRKVVSHHNKHYKGVAARKLALAEGEPETIDDIAAVIEDADTMVEVSSPTALTMIVQR</sequence>
<dbReference type="AlphaFoldDB" id="A0A939E021"/>
<dbReference type="EMBL" id="JAFLEQ010000003">
    <property type="protein sequence ID" value="MBN9643261.1"/>
    <property type="molecule type" value="Genomic_DNA"/>
</dbReference>
<dbReference type="InterPro" id="IPR005583">
    <property type="entry name" value="YaaA"/>
</dbReference>
<dbReference type="GO" id="GO:0005829">
    <property type="term" value="C:cytosol"/>
    <property type="evidence" value="ECO:0007669"/>
    <property type="project" value="TreeGrafter"/>
</dbReference>
<dbReference type="PANTHER" id="PTHR30283">
    <property type="entry name" value="PEROXIDE STRESS RESPONSE PROTEIN YAAA"/>
    <property type="match status" value="1"/>
</dbReference>
<name>A0A939E021_9CORY</name>
<dbReference type="Pfam" id="PF03883">
    <property type="entry name" value="H2O2_YaaD"/>
    <property type="match status" value="1"/>
</dbReference>
<evidence type="ECO:0000313" key="2">
    <source>
        <dbReference type="Proteomes" id="UP000664332"/>
    </source>
</evidence>
<proteinExistence type="predicted"/>
<protein>
    <submittedName>
        <fullName evidence="1">Peroxide stress protein YaaA</fullName>
    </submittedName>
</protein>
<dbReference type="PANTHER" id="PTHR30283:SF4">
    <property type="entry name" value="PEROXIDE STRESS RESISTANCE PROTEIN YAAA"/>
    <property type="match status" value="1"/>
</dbReference>